<keyword evidence="2" id="KW-1185">Reference proteome</keyword>
<dbReference type="STRING" id="1454001.AW08_03460"/>
<dbReference type="Proteomes" id="UP000020218">
    <property type="component" value="Unassembled WGS sequence"/>
</dbReference>
<evidence type="ECO:0000313" key="1">
    <source>
        <dbReference type="EMBL" id="EXI65098.1"/>
    </source>
</evidence>
<dbReference type="EMBL" id="JFAX01000028">
    <property type="protein sequence ID" value="EXI65098.1"/>
    <property type="molecule type" value="Genomic_DNA"/>
</dbReference>
<accession>A0A011M679</accession>
<organism evidence="1 2">
    <name type="scientific">Candidatus Accumulibacter adjunctus</name>
    <dbReference type="NCBI Taxonomy" id="1454001"/>
    <lineage>
        <taxon>Bacteria</taxon>
        <taxon>Pseudomonadati</taxon>
        <taxon>Pseudomonadota</taxon>
        <taxon>Betaproteobacteria</taxon>
        <taxon>Candidatus Accumulibacter</taxon>
    </lineage>
</organism>
<comment type="caution">
    <text evidence="1">The sequence shown here is derived from an EMBL/GenBank/DDBJ whole genome shotgun (WGS) entry which is preliminary data.</text>
</comment>
<proteinExistence type="predicted"/>
<name>A0A011M679_9PROT</name>
<sequence length="29" mass="3434">MHLWQGVCRIRMSPCRPAIAWHLESLIND</sequence>
<gene>
    <name evidence="1" type="ORF">AW08_03460</name>
</gene>
<dbReference type="AlphaFoldDB" id="A0A011M679"/>
<evidence type="ECO:0000313" key="2">
    <source>
        <dbReference type="Proteomes" id="UP000020218"/>
    </source>
</evidence>
<protein>
    <submittedName>
        <fullName evidence="1">Uncharacterized protein</fullName>
    </submittedName>
</protein>
<reference evidence="1" key="1">
    <citation type="submission" date="2014-02" db="EMBL/GenBank/DDBJ databases">
        <title>Expanding our view of genomic diversity in Candidatus Accumulibacter clades.</title>
        <authorList>
            <person name="Skennerton C.T."/>
            <person name="Barr J.J."/>
            <person name="Slater F.R."/>
            <person name="Bond P.L."/>
            <person name="Tyson G.W."/>
        </authorList>
    </citation>
    <scope>NUCLEOTIDE SEQUENCE [LARGE SCALE GENOMIC DNA]</scope>
</reference>